<comment type="caution">
    <text evidence="12">The sequence shown here is derived from an EMBL/GenBank/DDBJ whole genome shotgun (WGS) entry which is preliminary data.</text>
</comment>
<dbReference type="PANTHER" id="PTHR11059:SF0">
    <property type="entry name" value="DNA REPAIR PROTEIN RECN"/>
    <property type="match status" value="1"/>
</dbReference>
<name>D6SQ11_9BACT</name>
<dbReference type="GO" id="GO:0006310">
    <property type="term" value="P:DNA recombination"/>
    <property type="evidence" value="ECO:0007669"/>
    <property type="project" value="InterPro"/>
</dbReference>
<organism evidence="12 13">
    <name type="scientific">Desulfonatronospira thiodismutans ASO3-1</name>
    <dbReference type="NCBI Taxonomy" id="555779"/>
    <lineage>
        <taxon>Bacteria</taxon>
        <taxon>Pseudomonadati</taxon>
        <taxon>Thermodesulfobacteriota</taxon>
        <taxon>Desulfovibrionia</taxon>
        <taxon>Desulfovibrionales</taxon>
        <taxon>Desulfonatronovibrionaceae</taxon>
        <taxon>Desulfonatronospira</taxon>
    </lineage>
</organism>
<keyword evidence="10" id="KW-0175">Coiled coil</keyword>
<dbReference type="PANTHER" id="PTHR11059">
    <property type="entry name" value="DNA REPAIR PROTEIN RECN"/>
    <property type="match status" value="1"/>
</dbReference>
<dbReference type="PIRSF" id="PIRSF003128">
    <property type="entry name" value="RecN"/>
    <property type="match status" value="1"/>
</dbReference>
<accession>D6SQ11</accession>
<evidence type="ECO:0000256" key="8">
    <source>
        <dbReference type="ARBA" id="ARBA00033408"/>
    </source>
</evidence>
<dbReference type="InterPro" id="IPR003395">
    <property type="entry name" value="RecF/RecN/SMC_N"/>
</dbReference>
<dbReference type="RefSeq" id="WP_008870151.1">
    <property type="nucleotide sequence ID" value="NZ_ACJN02000002.1"/>
</dbReference>
<comment type="similarity">
    <text evidence="2 9">Belongs to the RecN family.</text>
</comment>
<evidence type="ECO:0000256" key="5">
    <source>
        <dbReference type="ARBA" id="ARBA00022763"/>
    </source>
</evidence>
<evidence type="ECO:0000256" key="10">
    <source>
        <dbReference type="SAM" id="Coils"/>
    </source>
</evidence>
<dbReference type="AlphaFoldDB" id="D6SQ11"/>
<gene>
    <name evidence="12" type="ORF">Dthio_PD2228</name>
</gene>
<evidence type="ECO:0000256" key="3">
    <source>
        <dbReference type="ARBA" id="ARBA00021315"/>
    </source>
</evidence>
<evidence type="ECO:0000256" key="2">
    <source>
        <dbReference type="ARBA" id="ARBA00009441"/>
    </source>
</evidence>
<evidence type="ECO:0000256" key="9">
    <source>
        <dbReference type="PIRNR" id="PIRNR003128"/>
    </source>
</evidence>
<dbReference type="Pfam" id="PF02463">
    <property type="entry name" value="SMC_N"/>
    <property type="match status" value="1"/>
</dbReference>
<keyword evidence="4" id="KW-0547">Nucleotide-binding</keyword>
<comment type="function">
    <text evidence="1 9">May be involved in recombinational repair of damaged DNA.</text>
</comment>
<dbReference type="SUPFAM" id="SSF52540">
    <property type="entry name" value="P-loop containing nucleoside triphosphate hydrolases"/>
    <property type="match status" value="1"/>
</dbReference>
<dbReference type="InterPro" id="IPR027417">
    <property type="entry name" value="P-loop_NTPase"/>
</dbReference>
<sequence>MLELLRIKNLALIQDMELEFDPGLNVLTGESGAGKSFILKALDFILGEKMSASMVRAGEDKAVVEAVFVLDGEEYIIKRELAARTSRSRFYLNDSLSSQDRIQSLRDSLLIYTSQHGQQKLLKPAYHVRILDGFLENPGVLQKKDELLESMNQVLDRKKEIQGRLAELEEKKELLEYQKARIDEVHPEAGEEDDLLARRDEIKSRADLAQDVQKGLDILHSPQGSLLDGIRQLCRIAERMEALDEGYARQAGELENAAAALEDFDRVLRSTRVHDEEAELEKVESRLWELNQLKRKLGRSLDEILDMEREIQEHLSFLDQGRLDLKQLERQEAGLARELDQAAGELNQERRKCAGELASRLEKELQCLGFSEHIRVEFQFSPVEIYPGINEDRPRLLWIPNPGQPAQPLDKIASGGELSRFLLALVGLRSEKGMPTLLFDEVDAGIGGGTLIQVGQRIQELSRNRQILLITHWPQLADLADCHFMVQKEVYSDQTYTLCSRLDAEQSRSELARMAGEGG</sequence>
<dbReference type="Proteomes" id="UP000005496">
    <property type="component" value="Unassembled WGS sequence"/>
</dbReference>
<dbReference type="GO" id="GO:0006281">
    <property type="term" value="P:DNA repair"/>
    <property type="evidence" value="ECO:0007669"/>
    <property type="project" value="UniProtKB-KW"/>
</dbReference>
<keyword evidence="7 9" id="KW-0234">DNA repair</keyword>
<proteinExistence type="inferred from homology"/>
<keyword evidence="6" id="KW-0067">ATP-binding</keyword>
<dbReference type="EMBL" id="ACJN02000002">
    <property type="protein sequence ID" value="EFI34837.1"/>
    <property type="molecule type" value="Genomic_DNA"/>
</dbReference>
<evidence type="ECO:0000256" key="1">
    <source>
        <dbReference type="ARBA" id="ARBA00003618"/>
    </source>
</evidence>
<feature type="coiled-coil region" evidence="10">
    <location>
        <begin position="273"/>
        <end position="352"/>
    </location>
</feature>
<feature type="domain" description="RecF/RecN/SMC N-terminal" evidence="11">
    <location>
        <begin position="2"/>
        <end position="487"/>
    </location>
</feature>
<dbReference type="GO" id="GO:0005524">
    <property type="term" value="F:ATP binding"/>
    <property type="evidence" value="ECO:0007669"/>
    <property type="project" value="UniProtKB-KW"/>
</dbReference>
<evidence type="ECO:0000256" key="7">
    <source>
        <dbReference type="ARBA" id="ARBA00023204"/>
    </source>
</evidence>
<dbReference type="eggNOG" id="COG0497">
    <property type="taxonomic scope" value="Bacteria"/>
</dbReference>
<evidence type="ECO:0000313" key="13">
    <source>
        <dbReference type="Proteomes" id="UP000005496"/>
    </source>
</evidence>
<dbReference type="GO" id="GO:0043590">
    <property type="term" value="C:bacterial nucleoid"/>
    <property type="evidence" value="ECO:0007669"/>
    <property type="project" value="TreeGrafter"/>
</dbReference>
<keyword evidence="5 9" id="KW-0227">DNA damage</keyword>
<evidence type="ECO:0000259" key="11">
    <source>
        <dbReference type="Pfam" id="PF02463"/>
    </source>
</evidence>
<dbReference type="GO" id="GO:0009432">
    <property type="term" value="P:SOS response"/>
    <property type="evidence" value="ECO:0007669"/>
    <property type="project" value="TreeGrafter"/>
</dbReference>
<evidence type="ECO:0000256" key="4">
    <source>
        <dbReference type="ARBA" id="ARBA00022741"/>
    </source>
</evidence>
<keyword evidence="13" id="KW-1185">Reference proteome</keyword>
<protein>
    <recommendedName>
        <fullName evidence="3 9">DNA repair protein RecN</fullName>
    </recommendedName>
    <alternativeName>
        <fullName evidence="8 9">Recombination protein N</fullName>
    </alternativeName>
</protein>
<evidence type="ECO:0000256" key="6">
    <source>
        <dbReference type="ARBA" id="ARBA00022840"/>
    </source>
</evidence>
<dbReference type="CDD" id="cd03241">
    <property type="entry name" value="ABC_RecN"/>
    <property type="match status" value="1"/>
</dbReference>
<reference evidence="12" key="1">
    <citation type="submission" date="2010-05" db="EMBL/GenBank/DDBJ databases">
        <title>The draft genome of Desulfonatronospira thiodismutans ASO3-1.</title>
        <authorList>
            <consortium name="US DOE Joint Genome Institute (JGI-PGF)"/>
            <person name="Lucas S."/>
            <person name="Copeland A."/>
            <person name="Lapidus A."/>
            <person name="Cheng J.-F."/>
            <person name="Bruce D."/>
            <person name="Goodwin L."/>
            <person name="Pitluck S."/>
            <person name="Chertkov O."/>
            <person name="Brettin T."/>
            <person name="Detter J.C."/>
            <person name="Han C."/>
            <person name="Land M.L."/>
            <person name="Hauser L."/>
            <person name="Kyrpides N."/>
            <person name="Mikhailova N."/>
            <person name="Muyzer G."/>
            <person name="Woyke T."/>
        </authorList>
    </citation>
    <scope>NUCLEOTIDE SEQUENCE [LARGE SCALE GENOMIC DNA]</scope>
    <source>
        <strain evidence="12">ASO3-1</strain>
    </source>
</reference>
<dbReference type="InterPro" id="IPR004604">
    <property type="entry name" value="DNA_recomb/repair_RecN"/>
</dbReference>
<dbReference type="Gene3D" id="3.40.50.300">
    <property type="entry name" value="P-loop containing nucleotide triphosphate hydrolases"/>
    <property type="match status" value="2"/>
</dbReference>
<dbReference type="OrthoDB" id="9806954at2"/>
<evidence type="ECO:0000313" key="12">
    <source>
        <dbReference type="EMBL" id="EFI34837.1"/>
    </source>
</evidence>
<feature type="coiled-coil region" evidence="10">
    <location>
        <begin position="144"/>
        <end position="185"/>
    </location>
</feature>